<dbReference type="AlphaFoldDB" id="A0A1I7TN69"/>
<protein>
    <submittedName>
        <fullName evidence="2">JmjN domain-containing protein</fullName>
    </submittedName>
</protein>
<keyword evidence="1" id="KW-1185">Reference proteome</keyword>
<organism evidence="1 2">
    <name type="scientific">Caenorhabditis tropicalis</name>
    <dbReference type="NCBI Taxonomy" id="1561998"/>
    <lineage>
        <taxon>Eukaryota</taxon>
        <taxon>Metazoa</taxon>
        <taxon>Ecdysozoa</taxon>
        <taxon>Nematoda</taxon>
        <taxon>Chromadorea</taxon>
        <taxon>Rhabditida</taxon>
        <taxon>Rhabditina</taxon>
        <taxon>Rhabditomorpha</taxon>
        <taxon>Rhabditoidea</taxon>
        <taxon>Rhabditidae</taxon>
        <taxon>Peloderinae</taxon>
        <taxon>Caenorhabditis</taxon>
    </lineage>
</organism>
<evidence type="ECO:0000313" key="1">
    <source>
        <dbReference type="Proteomes" id="UP000095282"/>
    </source>
</evidence>
<accession>A0A1I7TN69</accession>
<name>A0A1I7TN69_9PELO</name>
<dbReference type="Proteomes" id="UP000095282">
    <property type="component" value="Unplaced"/>
</dbReference>
<evidence type="ECO:0000313" key="2">
    <source>
        <dbReference type="WBParaSite" id="Csp11.Scaffold629.g10101.t1"/>
    </source>
</evidence>
<sequence>MAGYSKYSPVPENIGDAYTQIPIPQEIEAIFNQPVPEDQPRRYIVPRHYVNQAVEFFERRGYEVIIRREIPDEPL</sequence>
<reference evidence="2" key="1">
    <citation type="submission" date="2016-11" db="UniProtKB">
        <authorList>
            <consortium name="WormBaseParasite"/>
        </authorList>
    </citation>
    <scope>IDENTIFICATION</scope>
</reference>
<dbReference type="WBParaSite" id="Csp11.Scaffold629.g10101.t1">
    <property type="protein sequence ID" value="Csp11.Scaffold629.g10101.t1"/>
    <property type="gene ID" value="Csp11.Scaffold629.g10101"/>
</dbReference>
<proteinExistence type="predicted"/>